<evidence type="ECO:0000256" key="1">
    <source>
        <dbReference type="ARBA" id="ARBA00004167"/>
    </source>
</evidence>
<evidence type="ECO:0000256" key="6">
    <source>
        <dbReference type="SAM" id="Phobius"/>
    </source>
</evidence>
<keyword evidence="4 6" id="KW-1133">Transmembrane helix</keyword>
<dbReference type="PRINTS" id="PR00813">
    <property type="entry name" value="BCTERIALGSPG"/>
</dbReference>
<dbReference type="Proteomes" id="UP000297866">
    <property type="component" value="Unassembled WGS sequence"/>
</dbReference>
<gene>
    <name evidence="7" type="ORF">E3O23_13250</name>
</gene>
<keyword evidence="2" id="KW-0488">Methylation</keyword>
<dbReference type="PROSITE" id="PS00409">
    <property type="entry name" value="PROKAR_NTER_METHYL"/>
    <property type="match status" value="1"/>
</dbReference>
<dbReference type="InterPro" id="IPR000983">
    <property type="entry name" value="Bac_GSPG_pilin"/>
</dbReference>
<sequence length="135" mass="13838">MIKSITEALARKRSELGNKEKGFTLIELLVVVIIIGILAAIAIPIFLGQQASARDGAVKSDITNAKVAAVSYMVDNNGTPPADAAALTEFTPGADSAIVVKATATGFCISGKSVINNDKTFRATDLTGVAEGAAC</sequence>
<feature type="transmembrane region" description="Helical" evidence="6">
    <location>
        <begin position="21"/>
        <end position="47"/>
    </location>
</feature>
<dbReference type="Gene3D" id="3.30.700.10">
    <property type="entry name" value="Glycoprotein, Type 4 Pilin"/>
    <property type="match status" value="1"/>
</dbReference>
<keyword evidence="5 6" id="KW-0472">Membrane</keyword>
<protein>
    <submittedName>
        <fullName evidence="7">Prepilin-type N-terminal cleavage/methylation domain-containing protein</fullName>
    </submittedName>
</protein>
<dbReference type="PANTHER" id="PTHR30093">
    <property type="entry name" value="GENERAL SECRETION PATHWAY PROTEIN G"/>
    <property type="match status" value="1"/>
</dbReference>
<dbReference type="Pfam" id="PF07963">
    <property type="entry name" value="N_methyl"/>
    <property type="match status" value="1"/>
</dbReference>
<keyword evidence="8" id="KW-1185">Reference proteome</keyword>
<dbReference type="OrthoDB" id="5007899at2"/>
<dbReference type="SUPFAM" id="SSF54523">
    <property type="entry name" value="Pili subunits"/>
    <property type="match status" value="1"/>
</dbReference>
<evidence type="ECO:0000313" key="8">
    <source>
        <dbReference type="Proteomes" id="UP000297866"/>
    </source>
</evidence>
<dbReference type="GO" id="GO:0015628">
    <property type="term" value="P:protein secretion by the type II secretion system"/>
    <property type="evidence" value="ECO:0007669"/>
    <property type="project" value="InterPro"/>
</dbReference>
<evidence type="ECO:0000256" key="2">
    <source>
        <dbReference type="ARBA" id="ARBA00022481"/>
    </source>
</evidence>
<keyword evidence="3 6" id="KW-0812">Transmembrane</keyword>
<dbReference type="InterPro" id="IPR045584">
    <property type="entry name" value="Pilin-like"/>
</dbReference>
<dbReference type="EMBL" id="SOEZ01000063">
    <property type="protein sequence ID" value="TFB48429.1"/>
    <property type="molecule type" value="Genomic_DNA"/>
</dbReference>
<dbReference type="PANTHER" id="PTHR30093:SF44">
    <property type="entry name" value="TYPE II SECRETION SYSTEM CORE PROTEIN G"/>
    <property type="match status" value="1"/>
</dbReference>
<organism evidence="7 8">
    <name type="scientific">Cryobacterium tagatosivorans</name>
    <dbReference type="NCBI Taxonomy" id="1259199"/>
    <lineage>
        <taxon>Bacteria</taxon>
        <taxon>Bacillati</taxon>
        <taxon>Actinomycetota</taxon>
        <taxon>Actinomycetes</taxon>
        <taxon>Micrococcales</taxon>
        <taxon>Microbacteriaceae</taxon>
        <taxon>Cryobacterium</taxon>
    </lineage>
</organism>
<dbReference type="NCBIfam" id="TIGR02532">
    <property type="entry name" value="IV_pilin_GFxxxE"/>
    <property type="match status" value="1"/>
</dbReference>
<dbReference type="GO" id="GO:0016020">
    <property type="term" value="C:membrane"/>
    <property type="evidence" value="ECO:0007669"/>
    <property type="project" value="UniProtKB-SubCell"/>
</dbReference>
<dbReference type="AlphaFoldDB" id="A0A4R8UBN9"/>
<evidence type="ECO:0000256" key="4">
    <source>
        <dbReference type="ARBA" id="ARBA00022989"/>
    </source>
</evidence>
<comment type="subcellular location">
    <subcellularLocation>
        <location evidence="1">Membrane</location>
        <topology evidence="1">Single-pass membrane protein</topology>
    </subcellularLocation>
</comment>
<dbReference type="GO" id="GO:0015627">
    <property type="term" value="C:type II protein secretion system complex"/>
    <property type="evidence" value="ECO:0007669"/>
    <property type="project" value="InterPro"/>
</dbReference>
<dbReference type="RefSeq" id="WP_134491740.1">
    <property type="nucleotide sequence ID" value="NZ_SOEZ01000063.1"/>
</dbReference>
<comment type="caution">
    <text evidence="7">The sequence shown here is derived from an EMBL/GenBank/DDBJ whole genome shotgun (WGS) entry which is preliminary data.</text>
</comment>
<reference evidence="7 8" key="1">
    <citation type="submission" date="2019-03" db="EMBL/GenBank/DDBJ databases">
        <title>Genomics of glacier-inhabiting Cryobacterium strains.</title>
        <authorList>
            <person name="Liu Q."/>
            <person name="Xin Y.-H."/>
        </authorList>
    </citation>
    <scope>NUCLEOTIDE SEQUENCE [LARGE SCALE GENOMIC DNA]</scope>
    <source>
        <strain evidence="7 8">Sr47</strain>
    </source>
</reference>
<accession>A0A4R8UBN9</accession>
<dbReference type="InterPro" id="IPR012902">
    <property type="entry name" value="N_methyl_site"/>
</dbReference>
<name>A0A4R8UBN9_9MICO</name>
<evidence type="ECO:0000313" key="7">
    <source>
        <dbReference type="EMBL" id="TFB48429.1"/>
    </source>
</evidence>
<evidence type="ECO:0000256" key="3">
    <source>
        <dbReference type="ARBA" id="ARBA00022692"/>
    </source>
</evidence>
<evidence type="ECO:0000256" key="5">
    <source>
        <dbReference type="ARBA" id="ARBA00023136"/>
    </source>
</evidence>
<proteinExistence type="predicted"/>